<dbReference type="Pfam" id="PF13377">
    <property type="entry name" value="Peripla_BP_3"/>
    <property type="match status" value="1"/>
</dbReference>
<reference evidence="5 6" key="1">
    <citation type="submission" date="2015-09" db="EMBL/GenBank/DDBJ databases">
        <title>Draft genome sequence of Kouleothrix aurantiaca JCM 19913.</title>
        <authorList>
            <person name="Hemp J."/>
        </authorList>
    </citation>
    <scope>NUCLEOTIDE SEQUENCE [LARGE SCALE GENOMIC DNA]</scope>
    <source>
        <strain evidence="5 6">COM-B</strain>
    </source>
</reference>
<evidence type="ECO:0000313" key="6">
    <source>
        <dbReference type="Proteomes" id="UP000050509"/>
    </source>
</evidence>
<dbReference type="GO" id="GO:0000976">
    <property type="term" value="F:transcription cis-regulatory region binding"/>
    <property type="evidence" value="ECO:0007669"/>
    <property type="project" value="TreeGrafter"/>
</dbReference>
<evidence type="ECO:0000256" key="2">
    <source>
        <dbReference type="ARBA" id="ARBA00023125"/>
    </source>
</evidence>
<dbReference type="CDD" id="cd06267">
    <property type="entry name" value="PBP1_LacI_sugar_binding-like"/>
    <property type="match status" value="1"/>
</dbReference>
<proteinExistence type="predicted"/>
<comment type="caution">
    <text evidence="5">The sequence shown here is derived from an EMBL/GenBank/DDBJ whole genome shotgun (WGS) entry which is preliminary data.</text>
</comment>
<protein>
    <recommendedName>
        <fullName evidence="4">Transcriptional regulator LacI/GalR-like sensor domain-containing protein</fullName>
    </recommendedName>
</protein>
<dbReference type="InterPro" id="IPR046335">
    <property type="entry name" value="LacI/GalR-like_sensor"/>
</dbReference>
<dbReference type="InterPro" id="IPR028082">
    <property type="entry name" value="Peripla_BP_I"/>
</dbReference>
<name>A0A0P9CXB6_9CHLR</name>
<gene>
    <name evidence="5" type="ORF">SE17_24230</name>
</gene>
<dbReference type="GO" id="GO:0003700">
    <property type="term" value="F:DNA-binding transcription factor activity"/>
    <property type="evidence" value="ECO:0007669"/>
    <property type="project" value="TreeGrafter"/>
</dbReference>
<dbReference type="PANTHER" id="PTHR30146:SF109">
    <property type="entry name" value="HTH-TYPE TRANSCRIPTIONAL REGULATOR GALS"/>
    <property type="match status" value="1"/>
</dbReference>
<dbReference type="EMBL" id="LJCR01001162">
    <property type="protein sequence ID" value="KPV50908.1"/>
    <property type="molecule type" value="Genomic_DNA"/>
</dbReference>
<feature type="domain" description="Transcriptional regulator LacI/GalR-like sensor" evidence="4">
    <location>
        <begin position="107"/>
        <end position="266"/>
    </location>
</feature>
<evidence type="ECO:0000256" key="3">
    <source>
        <dbReference type="ARBA" id="ARBA00023163"/>
    </source>
</evidence>
<organism evidence="5 6">
    <name type="scientific">Kouleothrix aurantiaca</name>
    <dbReference type="NCBI Taxonomy" id="186479"/>
    <lineage>
        <taxon>Bacteria</taxon>
        <taxon>Bacillati</taxon>
        <taxon>Chloroflexota</taxon>
        <taxon>Chloroflexia</taxon>
        <taxon>Chloroflexales</taxon>
        <taxon>Roseiflexineae</taxon>
        <taxon>Roseiflexaceae</taxon>
        <taxon>Kouleothrix</taxon>
    </lineage>
</organism>
<keyword evidence="6" id="KW-1185">Reference proteome</keyword>
<dbReference type="Gene3D" id="3.40.50.2300">
    <property type="match status" value="2"/>
</dbReference>
<evidence type="ECO:0000256" key="1">
    <source>
        <dbReference type="ARBA" id="ARBA00023015"/>
    </source>
</evidence>
<feature type="non-terminal residue" evidence="5">
    <location>
        <position position="287"/>
    </location>
</feature>
<keyword evidence="3" id="KW-0804">Transcription</keyword>
<evidence type="ECO:0000313" key="5">
    <source>
        <dbReference type="EMBL" id="KPV50908.1"/>
    </source>
</evidence>
<keyword evidence="2" id="KW-0238">DNA-binding</keyword>
<dbReference type="AlphaFoldDB" id="A0A0P9CXB6"/>
<dbReference type="SUPFAM" id="SSF53822">
    <property type="entry name" value="Periplasmic binding protein-like I"/>
    <property type="match status" value="1"/>
</dbReference>
<evidence type="ECO:0000259" key="4">
    <source>
        <dbReference type="Pfam" id="PF13377"/>
    </source>
</evidence>
<dbReference type="PANTHER" id="PTHR30146">
    <property type="entry name" value="LACI-RELATED TRANSCRIPTIONAL REPRESSOR"/>
    <property type="match status" value="1"/>
</dbReference>
<sequence length="287" mass="30621">MTQPRTLGLVARFPFGYFFNTVLFGVQAVARQHQLNVLVIQGTAESVAATQIARDQVDAWLVMSNGGDANALLRQGKPTITIGMRTAPLHCSAVLPDNSGGIEAAMQHLAAHGHEQIAFVGWTELGDIQERYEGYQAALAQRGQALDLKRVVFASDTSMEAGKRAVQTLIERGMPCTAIVAATDLNALGIMQALQQAGYSVPGDVAVIGFDDVPLAQSVKPSLSTIRQSFEQLGIAAAQQALAELAAPAKPQIIFTPVQFLPRQSCGCQISAHIELAEGDSADEQEW</sequence>
<keyword evidence="1" id="KW-0805">Transcription regulation</keyword>
<dbReference type="Proteomes" id="UP000050509">
    <property type="component" value="Unassembled WGS sequence"/>
</dbReference>
<accession>A0A0P9CXB6</accession>